<dbReference type="Pfam" id="PF03465">
    <property type="entry name" value="eRF1_3"/>
    <property type="match status" value="1"/>
</dbReference>
<dbReference type="SUPFAM" id="SSF55481">
    <property type="entry name" value="N-terminal domain of eukaryotic peptide chain release factor subunit 1, ERF1"/>
    <property type="match status" value="1"/>
</dbReference>
<evidence type="ECO:0000256" key="4">
    <source>
        <dbReference type="ARBA" id="ARBA00022490"/>
    </source>
</evidence>
<evidence type="ECO:0000256" key="1">
    <source>
        <dbReference type="ARBA" id="ARBA00004496"/>
    </source>
</evidence>
<comment type="similarity">
    <text evidence="2">Belongs to the eukaryotic release factor 1 family.</text>
</comment>
<dbReference type="InterPro" id="IPR005140">
    <property type="entry name" value="eRF1_Pelota-like_N"/>
</dbReference>
<protein>
    <recommendedName>
        <fullName evidence="3">Eukaryotic peptide chain release factor subunit 1</fullName>
    </recommendedName>
</protein>
<accession>A0ABY6KJI4</accession>
<dbReference type="Gene3D" id="3.30.420.60">
    <property type="entry name" value="eRF1 domain 2"/>
    <property type="match status" value="1"/>
</dbReference>
<reference evidence="7 8" key="1">
    <citation type="submission" date="2022-01" db="EMBL/GenBank/DDBJ databases">
        <title>A chromosomal length assembly of Cordylochernes scorpioides.</title>
        <authorList>
            <person name="Zeh D."/>
            <person name="Zeh J."/>
        </authorList>
    </citation>
    <scope>NUCLEOTIDE SEQUENCE [LARGE SCALE GENOMIC DNA]</scope>
    <source>
        <strain evidence="7">IN4F17</strain>
        <tissue evidence="7">Whole Body</tissue>
    </source>
</reference>
<dbReference type="InterPro" id="IPR024049">
    <property type="entry name" value="eRF1_1_sf"/>
</dbReference>
<dbReference type="InterPro" id="IPR005141">
    <property type="entry name" value="eRF1_2"/>
</dbReference>
<evidence type="ECO:0000256" key="5">
    <source>
        <dbReference type="ARBA" id="ARBA00022917"/>
    </source>
</evidence>
<organism evidence="7 8">
    <name type="scientific">Cordylochernes scorpioides</name>
    <dbReference type="NCBI Taxonomy" id="51811"/>
    <lineage>
        <taxon>Eukaryota</taxon>
        <taxon>Metazoa</taxon>
        <taxon>Ecdysozoa</taxon>
        <taxon>Arthropoda</taxon>
        <taxon>Chelicerata</taxon>
        <taxon>Arachnida</taxon>
        <taxon>Pseudoscorpiones</taxon>
        <taxon>Cheliferoidea</taxon>
        <taxon>Chernetidae</taxon>
        <taxon>Cordylochernes</taxon>
    </lineage>
</organism>
<dbReference type="SUPFAM" id="SSF55315">
    <property type="entry name" value="L30e-like"/>
    <property type="match status" value="1"/>
</dbReference>
<dbReference type="PANTHER" id="PTHR10113">
    <property type="entry name" value="PEPTIDE CHAIN RELEASE FACTOR SUBUNIT 1"/>
    <property type="match status" value="1"/>
</dbReference>
<proteinExistence type="inferred from homology"/>
<dbReference type="InterPro" id="IPR004403">
    <property type="entry name" value="Peptide_chain-rel_eRF1/aRF1"/>
</dbReference>
<evidence type="ECO:0000313" key="7">
    <source>
        <dbReference type="EMBL" id="UYV68664.1"/>
    </source>
</evidence>
<dbReference type="Proteomes" id="UP001235939">
    <property type="component" value="Chromosome 06"/>
</dbReference>
<dbReference type="Pfam" id="PF03463">
    <property type="entry name" value="eRF1_1"/>
    <property type="match status" value="1"/>
</dbReference>
<dbReference type="SUPFAM" id="SSF53137">
    <property type="entry name" value="Translational machinery components"/>
    <property type="match status" value="1"/>
</dbReference>
<keyword evidence="8" id="KW-1185">Reference proteome</keyword>
<dbReference type="Pfam" id="PF03464">
    <property type="entry name" value="eRF1_2"/>
    <property type="match status" value="1"/>
</dbReference>
<gene>
    <name evidence="7" type="ORF">LAZ67_6000387</name>
</gene>
<sequence>MSQYNLEESNADRNVEIWKIKKLIKSLEAARGIQLRVILAISLKVREPIVIIPYTTQVNGTSMISLIIPPKDQISRVSKMLADEFGTASNIKSRVNRLSVLGAITSVQHRLKLYTKVPPNGLVIYCGTIVTEEGKEKKVNIDFEPFKPINTSLYLCDNKFHTEALSALLADDNKFGFIVMDGSGALFGTLQGNTREVLHKFTVDLPKKHGRGGQSALRFARLRMEKRHNYVRKVAEVATQLYISNDRPNIAGLILAGSADFKTELSQSDMFDPRLQVKVLKLVDVSYGGENGFNQAIELSAEVLSNVKFIQEKKLIEFEMLACFVQVRLLFYHMGMETWRTERDVVFAGRYFDEISQDTGKYCFGVEDTLKALEMGSVETLIAWENLDIVRYILKNHTSDEEKVLHLTPEQEKDKTHFTDKETGVELELMDSMPLLEWLANNYKNFGATLEIITDRSQEGSQFVKGFGGIGGILRYRVDFQSLEATDGIDDFDLDDL</sequence>
<evidence type="ECO:0000256" key="2">
    <source>
        <dbReference type="ARBA" id="ARBA00005326"/>
    </source>
</evidence>
<keyword evidence="5" id="KW-0648">Protein biosynthesis</keyword>
<comment type="subcellular location">
    <subcellularLocation>
        <location evidence="1">Cytoplasm</location>
    </subcellularLocation>
</comment>
<name>A0ABY6KJI4_9ARAC</name>
<feature type="domain" description="eRF1/Pelota-like N-terminal" evidence="6">
    <location>
        <begin position="8"/>
        <end position="170"/>
    </location>
</feature>
<evidence type="ECO:0000259" key="6">
    <source>
        <dbReference type="SMART" id="SM01194"/>
    </source>
</evidence>
<evidence type="ECO:0000256" key="3">
    <source>
        <dbReference type="ARBA" id="ARBA00013382"/>
    </source>
</evidence>
<dbReference type="Gene3D" id="3.30.960.10">
    <property type="entry name" value="eRF1 domain 1"/>
    <property type="match status" value="1"/>
</dbReference>
<dbReference type="SMART" id="SM01194">
    <property type="entry name" value="eRF1_1"/>
    <property type="match status" value="1"/>
</dbReference>
<dbReference type="Gene3D" id="3.30.1330.30">
    <property type="match status" value="1"/>
</dbReference>
<dbReference type="NCBIfam" id="TIGR03676">
    <property type="entry name" value="aRF1_eRF1"/>
    <property type="match status" value="1"/>
</dbReference>
<dbReference type="InterPro" id="IPR029064">
    <property type="entry name" value="Ribosomal_eL30-like_sf"/>
</dbReference>
<keyword evidence="4" id="KW-0963">Cytoplasm</keyword>
<dbReference type="InterPro" id="IPR005142">
    <property type="entry name" value="eRF1_3"/>
</dbReference>
<evidence type="ECO:0000313" key="8">
    <source>
        <dbReference type="Proteomes" id="UP001235939"/>
    </source>
</evidence>
<dbReference type="EMBL" id="CP092868">
    <property type="protein sequence ID" value="UYV68664.1"/>
    <property type="molecule type" value="Genomic_DNA"/>
</dbReference>
<dbReference type="InterPro" id="IPR042226">
    <property type="entry name" value="eFR1_2_sf"/>
</dbReference>